<keyword evidence="2" id="KW-0812">Transmembrane</keyword>
<dbReference type="AlphaFoldDB" id="G6EZ23"/>
<keyword evidence="2" id="KW-1133">Transmembrane helix</keyword>
<evidence type="ECO:0000313" key="3">
    <source>
        <dbReference type="EMBL" id="EHD14761.1"/>
    </source>
</evidence>
<feature type="transmembrane region" description="Helical" evidence="2">
    <location>
        <begin position="140"/>
        <end position="158"/>
    </location>
</feature>
<proteinExistence type="predicted"/>
<dbReference type="STRING" id="1088868.CIN_06930"/>
<dbReference type="EMBL" id="AGFR01000003">
    <property type="protein sequence ID" value="EHD14761.1"/>
    <property type="molecule type" value="Genomic_DNA"/>
</dbReference>
<feature type="transmembrane region" description="Helical" evidence="2">
    <location>
        <begin position="235"/>
        <end position="256"/>
    </location>
</feature>
<sequence>MRLFIPAVIIYNIAYHEPGVFMIMIATALIMFVMLYIGLKIYKDSVVALCYSFINIGWFGLPITMALYGDHGAMAIIPAYVATSILGNAVGAGVLHHEKGIWIKIRKIIVSFPFIAFVIGLACSPFVGSIQYLFETPYHYAKLGTSFFGMLILGIWIGKTKLSEYKFKQGILLTLNRIIVFSLLMSFLIALGFFLKVHLITSNIKVLYLIGLLPPAANIIVLETYHLERGHSAPIIATGTLISIVLVLVYAMAVLYV</sequence>
<evidence type="ECO:0000256" key="1">
    <source>
        <dbReference type="ARBA" id="ARBA00022448"/>
    </source>
</evidence>
<evidence type="ECO:0008006" key="5">
    <source>
        <dbReference type="Google" id="ProtNLM"/>
    </source>
</evidence>
<reference evidence="3 4" key="1">
    <citation type="submission" date="2011-10" db="EMBL/GenBank/DDBJ databases">
        <title>Genome Sequence of Commensalibacter intestini A911, isolated from Drosophila gut.</title>
        <authorList>
            <person name="Lee W.-J."/>
            <person name="Kim E.-K."/>
        </authorList>
    </citation>
    <scope>NUCLEOTIDE SEQUENCE [LARGE SCALE GENOMIC DNA]</scope>
    <source>
        <strain evidence="3 4">A911</strain>
    </source>
</reference>
<evidence type="ECO:0000313" key="4">
    <source>
        <dbReference type="Proteomes" id="UP000005939"/>
    </source>
</evidence>
<organism evidence="3 4">
    <name type="scientific">Commensalibacter intestini A911</name>
    <dbReference type="NCBI Taxonomy" id="1088868"/>
    <lineage>
        <taxon>Bacteria</taxon>
        <taxon>Pseudomonadati</taxon>
        <taxon>Pseudomonadota</taxon>
        <taxon>Alphaproteobacteria</taxon>
        <taxon>Acetobacterales</taxon>
        <taxon>Acetobacteraceae</taxon>
    </lineage>
</organism>
<accession>G6EZ23</accession>
<feature type="transmembrane region" description="Helical" evidence="2">
    <location>
        <begin position="170"/>
        <end position="194"/>
    </location>
</feature>
<keyword evidence="2" id="KW-0472">Membrane</keyword>
<gene>
    <name evidence="3" type="ORF">CIN_06930</name>
</gene>
<comment type="caution">
    <text evidence="3">The sequence shown here is derived from an EMBL/GenBank/DDBJ whole genome shotgun (WGS) entry which is preliminary data.</text>
</comment>
<feature type="transmembrane region" description="Helical" evidence="2">
    <location>
        <begin position="20"/>
        <end position="39"/>
    </location>
</feature>
<keyword evidence="1" id="KW-0813">Transport</keyword>
<dbReference type="PANTHER" id="PTHR36838:SF3">
    <property type="entry name" value="TRANSPORTER AUXIN EFFLUX CARRIER EC FAMILY"/>
    <property type="match status" value="1"/>
</dbReference>
<evidence type="ECO:0000256" key="2">
    <source>
        <dbReference type="SAM" id="Phobius"/>
    </source>
</evidence>
<feature type="transmembrane region" description="Helical" evidence="2">
    <location>
        <begin position="46"/>
        <end position="69"/>
    </location>
</feature>
<dbReference type="Proteomes" id="UP000005939">
    <property type="component" value="Unassembled WGS sequence"/>
</dbReference>
<feature type="transmembrane region" description="Helical" evidence="2">
    <location>
        <begin position="108"/>
        <end position="134"/>
    </location>
</feature>
<dbReference type="eggNOG" id="COG0679">
    <property type="taxonomic scope" value="Bacteria"/>
</dbReference>
<feature type="transmembrane region" description="Helical" evidence="2">
    <location>
        <begin position="75"/>
        <end position="96"/>
    </location>
</feature>
<name>G6EZ23_9PROT</name>
<dbReference type="PANTHER" id="PTHR36838">
    <property type="entry name" value="AUXIN EFFLUX CARRIER FAMILY PROTEIN"/>
    <property type="match status" value="1"/>
</dbReference>
<protein>
    <recommendedName>
        <fullName evidence="5">Permease</fullName>
    </recommendedName>
</protein>